<dbReference type="SUPFAM" id="SSF47336">
    <property type="entry name" value="ACP-like"/>
    <property type="match status" value="1"/>
</dbReference>
<dbReference type="InterPro" id="IPR036736">
    <property type="entry name" value="ACP-like_sf"/>
</dbReference>
<evidence type="ECO:0000256" key="2">
    <source>
        <dbReference type="ARBA" id="ARBA00022553"/>
    </source>
</evidence>
<evidence type="ECO:0000259" key="4">
    <source>
        <dbReference type="PROSITE" id="PS50075"/>
    </source>
</evidence>
<dbReference type="GO" id="GO:0000035">
    <property type="term" value="F:acyl binding"/>
    <property type="evidence" value="ECO:0007669"/>
    <property type="project" value="TreeGrafter"/>
</dbReference>
<accession>A0A9D9HE97</accession>
<comment type="PTM">
    <text evidence="3">4'-phosphopantetheine is transferred from CoA to a specific serine of apo-ACP by AcpS. This modification is essential for activity because fatty acids are bound in thioester linkage to the sulfhydryl of the prosthetic group.</text>
</comment>
<dbReference type="AlphaFoldDB" id="A0A9D9HE97"/>
<dbReference type="PANTHER" id="PTHR20863:SF69">
    <property type="entry name" value="ACYL CARRIER PROTEIN"/>
    <property type="match status" value="1"/>
</dbReference>
<organism evidence="5 6">
    <name type="scientific">Candidatus Enterocola intestinipullorum</name>
    <dbReference type="NCBI Taxonomy" id="2840783"/>
    <lineage>
        <taxon>Bacteria</taxon>
        <taxon>Pseudomonadati</taxon>
        <taxon>Bacteroidota</taxon>
        <taxon>Bacteroidia</taxon>
        <taxon>Bacteroidales</taxon>
        <taxon>Candidatus Enterocola</taxon>
    </lineage>
</organism>
<evidence type="ECO:0000256" key="1">
    <source>
        <dbReference type="ARBA" id="ARBA00022450"/>
    </source>
</evidence>
<keyword evidence="1 3" id="KW-0596">Phosphopantetheine</keyword>
<dbReference type="PROSITE" id="PS50075">
    <property type="entry name" value="CARRIER"/>
    <property type="match status" value="1"/>
</dbReference>
<keyword evidence="3" id="KW-0443">Lipid metabolism</keyword>
<keyword evidence="3" id="KW-0276">Fatty acid metabolism</keyword>
<dbReference type="Pfam" id="PF00550">
    <property type="entry name" value="PP-binding"/>
    <property type="match status" value="1"/>
</dbReference>
<name>A0A9D9HE97_9BACT</name>
<evidence type="ECO:0000256" key="3">
    <source>
        <dbReference type="HAMAP-Rule" id="MF_01217"/>
    </source>
</evidence>
<dbReference type="GO" id="GO:0005829">
    <property type="term" value="C:cytosol"/>
    <property type="evidence" value="ECO:0007669"/>
    <property type="project" value="TreeGrafter"/>
</dbReference>
<keyword evidence="3" id="KW-0963">Cytoplasm</keyword>
<comment type="pathway">
    <text evidence="3">Lipid metabolism; fatty acid biosynthesis.</text>
</comment>
<keyword evidence="3" id="KW-0444">Lipid biosynthesis</keyword>
<dbReference type="Gene3D" id="1.10.1200.10">
    <property type="entry name" value="ACP-like"/>
    <property type="match status" value="1"/>
</dbReference>
<comment type="function">
    <text evidence="3">Carrier of the growing fatty acid chain in fatty acid biosynthesis.</text>
</comment>
<dbReference type="InterPro" id="IPR003231">
    <property type="entry name" value="ACP"/>
</dbReference>
<comment type="similarity">
    <text evidence="3">Belongs to the acyl carrier protein (ACP) family.</text>
</comment>
<gene>
    <name evidence="3" type="primary">acpP</name>
    <name evidence="5" type="ORF">IAC32_02640</name>
</gene>
<reference evidence="5" key="2">
    <citation type="journal article" date="2021" name="PeerJ">
        <title>Extensive microbial diversity within the chicken gut microbiome revealed by metagenomics and culture.</title>
        <authorList>
            <person name="Gilroy R."/>
            <person name="Ravi A."/>
            <person name="Getino M."/>
            <person name="Pursley I."/>
            <person name="Horton D.L."/>
            <person name="Alikhan N.F."/>
            <person name="Baker D."/>
            <person name="Gharbi K."/>
            <person name="Hall N."/>
            <person name="Watson M."/>
            <person name="Adriaenssens E.M."/>
            <person name="Foster-Nyarko E."/>
            <person name="Jarju S."/>
            <person name="Secka A."/>
            <person name="Antonio M."/>
            <person name="Oren A."/>
            <person name="Chaudhuri R.R."/>
            <person name="La Ragione R."/>
            <person name="Hildebrand F."/>
            <person name="Pallen M.J."/>
        </authorList>
    </citation>
    <scope>NUCLEOTIDE SEQUENCE</scope>
    <source>
        <strain evidence="5">D3-1215</strain>
    </source>
</reference>
<reference evidence="5" key="1">
    <citation type="submission" date="2020-10" db="EMBL/GenBank/DDBJ databases">
        <authorList>
            <person name="Gilroy R."/>
        </authorList>
    </citation>
    <scope>NUCLEOTIDE SEQUENCE</scope>
    <source>
        <strain evidence="5">D3-1215</strain>
    </source>
</reference>
<dbReference type="EMBL" id="JADIMR010000036">
    <property type="protein sequence ID" value="MBO8446627.1"/>
    <property type="molecule type" value="Genomic_DNA"/>
</dbReference>
<keyword evidence="2 3" id="KW-0597">Phosphoprotein</keyword>
<evidence type="ECO:0000313" key="5">
    <source>
        <dbReference type="EMBL" id="MBO8446627.1"/>
    </source>
</evidence>
<dbReference type="GO" id="GO:0000036">
    <property type="term" value="F:acyl carrier activity"/>
    <property type="evidence" value="ECO:0007669"/>
    <property type="project" value="UniProtKB-UniRule"/>
</dbReference>
<sequence length="89" mass="10386">MTRQDIEEKVKFFLIEDLEIDEDKITPDAKLKDDIGIDSLDYVDIVVIVNKLFGFKIKPEEMQDVETFSQFCDYIEKNMTGKDVTESND</sequence>
<feature type="modified residue" description="O-(pantetheine 4'-phosphoryl)serine" evidence="3">
    <location>
        <position position="39"/>
    </location>
</feature>
<proteinExistence type="inferred from homology"/>
<dbReference type="GO" id="GO:0009245">
    <property type="term" value="P:lipid A biosynthetic process"/>
    <property type="evidence" value="ECO:0007669"/>
    <property type="project" value="TreeGrafter"/>
</dbReference>
<dbReference type="InterPro" id="IPR009081">
    <property type="entry name" value="PP-bd_ACP"/>
</dbReference>
<dbReference type="PANTHER" id="PTHR20863">
    <property type="entry name" value="ACYL CARRIER PROTEIN"/>
    <property type="match status" value="1"/>
</dbReference>
<dbReference type="Proteomes" id="UP000823637">
    <property type="component" value="Unassembled WGS sequence"/>
</dbReference>
<protein>
    <recommendedName>
        <fullName evidence="3">Acyl carrier protein</fullName>
        <shortName evidence="3">ACP</shortName>
    </recommendedName>
</protein>
<comment type="subcellular location">
    <subcellularLocation>
        <location evidence="3">Cytoplasm</location>
    </subcellularLocation>
</comment>
<dbReference type="HAMAP" id="MF_01217">
    <property type="entry name" value="Acyl_carrier"/>
    <property type="match status" value="1"/>
</dbReference>
<keyword evidence="3" id="KW-0275">Fatty acid biosynthesis</keyword>
<evidence type="ECO:0000313" key="6">
    <source>
        <dbReference type="Proteomes" id="UP000823637"/>
    </source>
</evidence>
<dbReference type="GO" id="GO:0016020">
    <property type="term" value="C:membrane"/>
    <property type="evidence" value="ECO:0007669"/>
    <property type="project" value="GOC"/>
</dbReference>
<feature type="domain" description="Carrier" evidence="4">
    <location>
        <begin position="4"/>
        <end position="79"/>
    </location>
</feature>
<comment type="caution">
    <text evidence="5">The sequence shown here is derived from an EMBL/GenBank/DDBJ whole genome shotgun (WGS) entry which is preliminary data.</text>
</comment>